<dbReference type="EMBL" id="JABWDY010029834">
    <property type="protein sequence ID" value="KAF5186102.1"/>
    <property type="molecule type" value="Genomic_DNA"/>
</dbReference>
<dbReference type="Pfam" id="PF13174">
    <property type="entry name" value="TPR_6"/>
    <property type="match status" value="1"/>
</dbReference>
<dbReference type="SUPFAM" id="SSF48452">
    <property type="entry name" value="TPR-like"/>
    <property type="match status" value="1"/>
</dbReference>
<feature type="compositionally biased region" description="Basic and acidic residues" evidence="2">
    <location>
        <begin position="102"/>
        <end position="121"/>
    </location>
</feature>
<dbReference type="Proteomes" id="UP000554482">
    <property type="component" value="Unassembled WGS sequence"/>
</dbReference>
<reference evidence="3 4" key="1">
    <citation type="submission" date="2020-06" db="EMBL/GenBank/DDBJ databases">
        <title>Transcriptomic and genomic resources for Thalictrum thalictroides and T. hernandezii: Facilitating candidate gene discovery in an emerging model plant lineage.</title>
        <authorList>
            <person name="Arias T."/>
            <person name="Riano-Pachon D.M."/>
            <person name="Di Stilio V.S."/>
        </authorList>
    </citation>
    <scope>NUCLEOTIDE SEQUENCE [LARGE SCALE GENOMIC DNA]</scope>
    <source>
        <strain evidence="4">cv. WT478/WT964</strain>
        <tissue evidence="3">Leaves</tissue>
    </source>
</reference>
<keyword evidence="4" id="KW-1185">Reference proteome</keyword>
<dbReference type="OrthoDB" id="1856606at2759"/>
<accession>A0A7J6VP10</accession>
<protein>
    <submittedName>
        <fullName evidence="3">Slow green 1 protein</fullName>
    </submittedName>
</protein>
<dbReference type="PANTHER" id="PTHR36350">
    <property type="entry name" value="TRANSMEMBRANE PROTEIN"/>
    <property type="match status" value="1"/>
</dbReference>
<dbReference type="Pfam" id="PF14559">
    <property type="entry name" value="TPR_19"/>
    <property type="match status" value="1"/>
</dbReference>
<gene>
    <name evidence="3" type="ORF">FRX31_024311</name>
</gene>
<dbReference type="Gene3D" id="1.25.40.10">
    <property type="entry name" value="Tetratricopeptide repeat domain"/>
    <property type="match status" value="1"/>
</dbReference>
<dbReference type="InterPro" id="IPR019734">
    <property type="entry name" value="TPR_rpt"/>
</dbReference>
<evidence type="ECO:0000313" key="4">
    <source>
        <dbReference type="Proteomes" id="UP000554482"/>
    </source>
</evidence>
<dbReference type="InterPro" id="IPR011990">
    <property type="entry name" value="TPR-like_helical_dom_sf"/>
</dbReference>
<keyword evidence="1" id="KW-0175">Coiled coil</keyword>
<evidence type="ECO:0000256" key="1">
    <source>
        <dbReference type="SAM" id="Coils"/>
    </source>
</evidence>
<comment type="caution">
    <text evidence="3">The sequence shown here is derived from an EMBL/GenBank/DDBJ whole genome shotgun (WGS) entry which is preliminary data.</text>
</comment>
<evidence type="ECO:0000256" key="2">
    <source>
        <dbReference type="SAM" id="MobiDB-lite"/>
    </source>
</evidence>
<feature type="region of interest" description="Disordered" evidence="2">
    <location>
        <begin position="99"/>
        <end position="123"/>
    </location>
</feature>
<organism evidence="3 4">
    <name type="scientific">Thalictrum thalictroides</name>
    <name type="common">Rue-anemone</name>
    <name type="synonym">Anemone thalictroides</name>
    <dbReference type="NCBI Taxonomy" id="46969"/>
    <lineage>
        <taxon>Eukaryota</taxon>
        <taxon>Viridiplantae</taxon>
        <taxon>Streptophyta</taxon>
        <taxon>Embryophyta</taxon>
        <taxon>Tracheophyta</taxon>
        <taxon>Spermatophyta</taxon>
        <taxon>Magnoliopsida</taxon>
        <taxon>Ranunculales</taxon>
        <taxon>Ranunculaceae</taxon>
        <taxon>Thalictroideae</taxon>
        <taxon>Thalictrum</taxon>
    </lineage>
</organism>
<dbReference type="AlphaFoldDB" id="A0A7J6VP10"/>
<sequence length="333" mass="37934">MGSLSRVAFINGVSCTPFNSTRTTLSPSPPTFFSLISSNSQSKIRVRVLCSLNSESEKNYLNPLIQKIQDTSKVLIFTAAAALAVGKFSQFPAKAESPVAVVEKEEEQRQGEEKEEEKLEESPLSEFIESHSEAIDALKSLLQRKLEDGEDEEALKILKRLISAQPNQLEWKFLTARLYNENGEKGEARKVYEEILDKDPLCFDALFQNAVLMDQCGEGLAALRMLEERLNFAQDEQKEVEARNLRFIMAQIQYLQKNIDEALNSYEELAKEDPADYRPYFYQFVIYSLLDRNDEAKMQFAKCREVCPKDFKVEGFLQTPLSRMKLFGSGSDN</sequence>
<proteinExistence type="predicted"/>
<evidence type="ECO:0000313" key="3">
    <source>
        <dbReference type="EMBL" id="KAF5186102.1"/>
    </source>
</evidence>
<name>A0A7J6VP10_THATH</name>
<feature type="coiled-coil region" evidence="1">
    <location>
        <begin position="223"/>
        <end position="272"/>
    </location>
</feature>
<dbReference type="PANTHER" id="PTHR36350:SF3">
    <property type="entry name" value="TRANSMEMBRANE PROTEIN"/>
    <property type="match status" value="1"/>
</dbReference>